<dbReference type="EMBL" id="CP073767">
    <property type="protein sequence ID" value="UWZ51147.1"/>
    <property type="molecule type" value="Genomic_DNA"/>
</dbReference>
<accession>A0A9Q9MIQ3</accession>
<protein>
    <submittedName>
        <fullName evidence="1">SMI1/KNR4 family protein</fullName>
    </submittedName>
</protein>
<keyword evidence="2" id="KW-1185">Reference proteome</keyword>
<proteinExistence type="predicted"/>
<dbReference type="Proteomes" id="UP001058003">
    <property type="component" value="Chromosome"/>
</dbReference>
<name>A0A9Q9MIQ3_9ACTN</name>
<sequence>MDEQRVVAWRASIEAATARALRDVVSTFPFEPGAQEVGPPASAAQLAQLRARMPWIPGDLLAVCGLVGAVSLPDIANGYLMFDPEYMLGVRHRDDGLPDRIGAPFDEDVVVFGSDGGGALYAVTLDQAGTVHRLRECRYEAGTYSFDAVGTSYDTSHVGITPVAESLDDFLDKLLNAVEAFAVDGSIADL</sequence>
<organism evidence="1 2">
    <name type="scientific">Dactylosporangium aurantiacum</name>
    <dbReference type="NCBI Taxonomy" id="35754"/>
    <lineage>
        <taxon>Bacteria</taxon>
        <taxon>Bacillati</taxon>
        <taxon>Actinomycetota</taxon>
        <taxon>Actinomycetes</taxon>
        <taxon>Micromonosporales</taxon>
        <taxon>Micromonosporaceae</taxon>
        <taxon>Dactylosporangium</taxon>
    </lineage>
</organism>
<evidence type="ECO:0000313" key="2">
    <source>
        <dbReference type="Proteomes" id="UP001058003"/>
    </source>
</evidence>
<evidence type="ECO:0000313" key="1">
    <source>
        <dbReference type="EMBL" id="UWZ51147.1"/>
    </source>
</evidence>
<dbReference type="AlphaFoldDB" id="A0A9Q9MIQ3"/>
<dbReference type="KEGG" id="daur:Daura_30820"/>
<dbReference type="RefSeq" id="WP_033363908.1">
    <property type="nucleotide sequence ID" value="NZ_CP073767.1"/>
</dbReference>
<dbReference type="OrthoDB" id="3637779at2"/>
<reference evidence="1" key="1">
    <citation type="submission" date="2021-04" db="EMBL/GenBank/DDBJ databases">
        <title>Dactylosporangium aurantiacum NRRL B-8018 full assembly.</title>
        <authorList>
            <person name="Hartkoorn R.C."/>
            <person name="Beaudoing E."/>
            <person name="Hot D."/>
        </authorList>
    </citation>
    <scope>NUCLEOTIDE SEQUENCE</scope>
    <source>
        <strain evidence="1">NRRL B-8018</strain>
    </source>
</reference>
<gene>
    <name evidence="1" type="ORF">Daura_30820</name>
</gene>